<dbReference type="EMBL" id="BLLF01000674">
    <property type="protein sequence ID" value="GFH13983.1"/>
    <property type="molecule type" value="Genomic_DNA"/>
</dbReference>
<proteinExistence type="predicted"/>
<accession>A0A699YUZ1</accession>
<keyword evidence="2" id="KW-1185">Reference proteome</keyword>
<name>A0A699YUZ1_HAELA</name>
<organism evidence="1 2">
    <name type="scientific">Haematococcus lacustris</name>
    <name type="common">Green alga</name>
    <name type="synonym">Haematococcus pluvialis</name>
    <dbReference type="NCBI Taxonomy" id="44745"/>
    <lineage>
        <taxon>Eukaryota</taxon>
        <taxon>Viridiplantae</taxon>
        <taxon>Chlorophyta</taxon>
        <taxon>core chlorophytes</taxon>
        <taxon>Chlorophyceae</taxon>
        <taxon>CS clade</taxon>
        <taxon>Chlamydomonadales</taxon>
        <taxon>Haematococcaceae</taxon>
        <taxon>Haematococcus</taxon>
    </lineage>
</organism>
<evidence type="ECO:0000313" key="1">
    <source>
        <dbReference type="EMBL" id="GFH13983.1"/>
    </source>
</evidence>
<dbReference type="Proteomes" id="UP000485058">
    <property type="component" value="Unassembled WGS sequence"/>
</dbReference>
<protein>
    <submittedName>
        <fullName evidence="1">Uncharacterized protein</fullName>
    </submittedName>
</protein>
<comment type="caution">
    <text evidence="1">The sequence shown here is derived from an EMBL/GenBank/DDBJ whole genome shotgun (WGS) entry which is preliminary data.</text>
</comment>
<reference evidence="1 2" key="1">
    <citation type="submission" date="2020-02" db="EMBL/GenBank/DDBJ databases">
        <title>Draft genome sequence of Haematococcus lacustris strain NIES-144.</title>
        <authorList>
            <person name="Morimoto D."/>
            <person name="Nakagawa S."/>
            <person name="Yoshida T."/>
            <person name="Sawayama S."/>
        </authorList>
    </citation>
    <scope>NUCLEOTIDE SEQUENCE [LARGE SCALE GENOMIC DNA]</scope>
    <source>
        <strain evidence="1 2">NIES-144</strain>
    </source>
</reference>
<evidence type="ECO:0000313" key="2">
    <source>
        <dbReference type="Proteomes" id="UP000485058"/>
    </source>
</evidence>
<sequence>MEQQRAGCGLEWAWAGCGAATGRRTYLRNAYHRAKQNTYAPVFLARGTAYNNRCPIAPSIDAATALHQREEGIGLSEHWASSEESWPYVRRTFFRGSAKSGDNNA</sequence>
<dbReference type="AlphaFoldDB" id="A0A699YUZ1"/>
<gene>
    <name evidence="1" type="ORF">HaLaN_09954</name>
</gene>